<feature type="region of interest" description="Disordered" evidence="2">
    <location>
        <begin position="82"/>
        <end position="121"/>
    </location>
</feature>
<sequence>MKYVFPYAGRVGVVAVAGAAVLTFAAPAVAVEDDDPPRQAPPTEQTPEVPEIDPNAAGLMLGSGAELAEPRVLYIESVTETLGQGSGGGQEPSADPSASPGPEGQQPNGEGGGEQREEVTGGQRTFTLQTDVIFQEGSAEIGGQAREALTEVAAAIEEYQPERVNIFGFTDDQGSYESGLTLSQQRAENTRDVLLDLLPDAGPISFNVRGYSEDYPLYDNETEEGRQRNRRVEISWPTS</sequence>
<evidence type="ECO:0000256" key="2">
    <source>
        <dbReference type="SAM" id="MobiDB-lite"/>
    </source>
</evidence>
<dbReference type="CDD" id="cd07185">
    <property type="entry name" value="OmpA_C-like"/>
    <property type="match status" value="1"/>
</dbReference>
<feature type="region of interest" description="Disordered" evidence="2">
    <location>
        <begin position="220"/>
        <end position="239"/>
    </location>
</feature>
<feature type="compositionally biased region" description="Basic and acidic residues" evidence="2">
    <location>
        <begin position="223"/>
        <end position="233"/>
    </location>
</feature>
<dbReference type="SUPFAM" id="SSF103088">
    <property type="entry name" value="OmpA-like"/>
    <property type="match status" value="1"/>
</dbReference>
<dbReference type="Gene3D" id="3.30.1330.60">
    <property type="entry name" value="OmpA-like domain"/>
    <property type="match status" value="1"/>
</dbReference>
<dbReference type="RefSeq" id="WP_311633331.1">
    <property type="nucleotide sequence ID" value="NZ_JAVREN010000066.1"/>
</dbReference>
<evidence type="ECO:0000256" key="3">
    <source>
        <dbReference type="SAM" id="SignalP"/>
    </source>
</evidence>
<dbReference type="InterPro" id="IPR036737">
    <property type="entry name" value="OmpA-like_sf"/>
</dbReference>
<evidence type="ECO:0000313" key="5">
    <source>
        <dbReference type="EMBL" id="MDT0310363.1"/>
    </source>
</evidence>
<organism evidence="5 6">
    <name type="scientific">Streptomyces boetiae</name>
    <dbReference type="NCBI Taxonomy" id="3075541"/>
    <lineage>
        <taxon>Bacteria</taxon>
        <taxon>Bacillati</taxon>
        <taxon>Actinomycetota</taxon>
        <taxon>Actinomycetes</taxon>
        <taxon>Kitasatosporales</taxon>
        <taxon>Streptomycetaceae</taxon>
        <taxon>Streptomyces</taxon>
    </lineage>
</organism>
<dbReference type="PANTHER" id="PTHR30329">
    <property type="entry name" value="STATOR ELEMENT OF FLAGELLAR MOTOR COMPLEX"/>
    <property type="match status" value="1"/>
</dbReference>
<keyword evidence="1" id="KW-0472">Membrane</keyword>
<accession>A0ABU2LGK4</accession>
<name>A0ABU2LGK4_9ACTN</name>
<feature type="signal peptide" evidence="3">
    <location>
        <begin position="1"/>
        <end position="30"/>
    </location>
</feature>
<dbReference type="InterPro" id="IPR050330">
    <property type="entry name" value="Bact_OuterMem_StrucFunc"/>
</dbReference>
<keyword evidence="6" id="KW-1185">Reference proteome</keyword>
<evidence type="ECO:0000313" key="6">
    <source>
        <dbReference type="Proteomes" id="UP001183388"/>
    </source>
</evidence>
<dbReference type="Proteomes" id="UP001183388">
    <property type="component" value="Unassembled WGS sequence"/>
</dbReference>
<keyword evidence="3" id="KW-0732">Signal</keyword>
<dbReference type="PROSITE" id="PS51123">
    <property type="entry name" value="OMPA_2"/>
    <property type="match status" value="1"/>
</dbReference>
<feature type="region of interest" description="Disordered" evidence="2">
    <location>
        <begin position="32"/>
        <end position="63"/>
    </location>
</feature>
<evidence type="ECO:0000256" key="1">
    <source>
        <dbReference type="PROSITE-ProRule" id="PRU00473"/>
    </source>
</evidence>
<comment type="caution">
    <text evidence="5">The sequence shown here is derived from an EMBL/GenBank/DDBJ whole genome shotgun (WGS) entry which is preliminary data.</text>
</comment>
<protein>
    <submittedName>
        <fullName evidence="5">OmpA family protein</fullName>
    </submittedName>
</protein>
<dbReference type="EMBL" id="JAVREN010000066">
    <property type="protein sequence ID" value="MDT0310363.1"/>
    <property type="molecule type" value="Genomic_DNA"/>
</dbReference>
<gene>
    <name evidence="5" type="ORF">RM780_25935</name>
</gene>
<reference evidence="6" key="1">
    <citation type="submission" date="2023-07" db="EMBL/GenBank/DDBJ databases">
        <title>30 novel species of actinomycetes from the DSMZ collection.</title>
        <authorList>
            <person name="Nouioui I."/>
        </authorList>
    </citation>
    <scope>NUCLEOTIDE SEQUENCE [LARGE SCALE GENOMIC DNA]</scope>
    <source>
        <strain evidence="6">DSM 44917</strain>
    </source>
</reference>
<dbReference type="InterPro" id="IPR006665">
    <property type="entry name" value="OmpA-like"/>
</dbReference>
<proteinExistence type="predicted"/>
<evidence type="ECO:0000259" key="4">
    <source>
        <dbReference type="PROSITE" id="PS51123"/>
    </source>
</evidence>
<feature type="chain" id="PRO_5046667545" evidence="3">
    <location>
        <begin position="31"/>
        <end position="239"/>
    </location>
</feature>
<feature type="domain" description="OmpA-like" evidence="4">
    <location>
        <begin position="121"/>
        <end position="239"/>
    </location>
</feature>
<dbReference type="PANTHER" id="PTHR30329:SF21">
    <property type="entry name" value="LIPOPROTEIN YIAD-RELATED"/>
    <property type="match status" value="1"/>
</dbReference>
<dbReference type="Pfam" id="PF00691">
    <property type="entry name" value="OmpA"/>
    <property type="match status" value="1"/>
</dbReference>